<gene>
    <name evidence="2" type="ORF">NDU88_007773</name>
</gene>
<feature type="transmembrane region" description="Helical" evidence="1">
    <location>
        <begin position="6"/>
        <end position="26"/>
    </location>
</feature>
<sequence length="101" mass="11754">MTGCMQWYLLVEMVFMGKFLGHYLGWDRGHEDLMGLLYLPVNIVNVLKKALVVGLCEVRQIIVENEEEKCEEVMEDLGSEADCRIFYSEEWAFLLESETEP</sequence>
<dbReference type="EMBL" id="JANPWB010000011">
    <property type="protein sequence ID" value="KAJ1129403.1"/>
    <property type="molecule type" value="Genomic_DNA"/>
</dbReference>
<keyword evidence="1" id="KW-1133">Transmembrane helix</keyword>
<dbReference type="AlphaFoldDB" id="A0AAV7PUG5"/>
<evidence type="ECO:0000313" key="3">
    <source>
        <dbReference type="Proteomes" id="UP001066276"/>
    </source>
</evidence>
<organism evidence="2 3">
    <name type="scientific">Pleurodeles waltl</name>
    <name type="common">Iberian ribbed newt</name>
    <dbReference type="NCBI Taxonomy" id="8319"/>
    <lineage>
        <taxon>Eukaryota</taxon>
        <taxon>Metazoa</taxon>
        <taxon>Chordata</taxon>
        <taxon>Craniata</taxon>
        <taxon>Vertebrata</taxon>
        <taxon>Euteleostomi</taxon>
        <taxon>Amphibia</taxon>
        <taxon>Batrachia</taxon>
        <taxon>Caudata</taxon>
        <taxon>Salamandroidea</taxon>
        <taxon>Salamandridae</taxon>
        <taxon>Pleurodelinae</taxon>
        <taxon>Pleurodeles</taxon>
    </lineage>
</organism>
<evidence type="ECO:0000256" key="1">
    <source>
        <dbReference type="SAM" id="Phobius"/>
    </source>
</evidence>
<proteinExistence type="predicted"/>
<keyword evidence="3" id="KW-1185">Reference proteome</keyword>
<name>A0AAV7PUG5_PLEWA</name>
<accession>A0AAV7PUG5</accession>
<evidence type="ECO:0000313" key="2">
    <source>
        <dbReference type="EMBL" id="KAJ1129403.1"/>
    </source>
</evidence>
<keyword evidence="1" id="KW-0812">Transmembrane</keyword>
<keyword evidence="1" id="KW-0472">Membrane</keyword>
<reference evidence="2" key="1">
    <citation type="journal article" date="2022" name="bioRxiv">
        <title>Sequencing and chromosome-scale assembly of the giantPleurodeles waltlgenome.</title>
        <authorList>
            <person name="Brown T."/>
            <person name="Elewa A."/>
            <person name="Iarovenko S."/>
            <person name="Subramanian E."/>
            <person name="Araus A.J."/>
            <person name="Petzold A."/>
            <person name="Susuki M."/>
            <person name="Suzuki K.-i.T."/>
            <person name="Hayashi T."/>
            <person name="Toyoda A."/>
            <person name="Oliveira C."/>
            <person name="Osipova E."/>
            <person name="Leigh N.D."/>
            <person name="Simon A."/>
            <person name="Yun M.H."/>
        </authorList>
    </citation>
    <scope>NUCLEOTIDE SEQUENCE</scope>
    <source>
        <strain evidence="2">20211129_DDA</strain>
        <tissue evidence="2">Liver</tissue>
    </source>
</reference>
<comment type="caution">
    <text evidence="2">The sequence shown here is derived from an EMBL/GenBank/DDBJ whole genome shotgun (WGS) entry which is preliminary data.</text>
</comment>
<protein>
    <submittedName>
        <fullName evidence="2">Uncharacterized protein</fullName>
    </submittedName>
</protein>
<dbReference type="Proteomes" id="UP001066276">
    <property type="component" value="Chromosome 7"/>
</dbReference>